<keyword evidence="4 9" id="KW-1133">Transmembrane helix</keyword>
<dbReference type="InterPro" id="IPR036168">
    <property type="entry name" value="AP2_Mu_C_sf"/>
</dbReference>
<feature type="transmembrane region" description="Helical" evidence="9">
    <location>
        <begin position="70"/>
        <end position="88"/>
    </location>
</feature>
<dbReference type="SMART" id="SM00044">
    <property type="entry name" value="CYCc"/>
    <property type="match status" value="1"/>
</dbReference>
<feature type="transmembrane region" description="Helical" evidence="9">
    <location>
        <begin position="206"/>
        <end position="227"/>
    </location>
</feature>
<comment type="subcellular location">
    <subcellularLocation>
        <location evidence="1">Membrane</location>
    </subcellularLocation>
</comment>
<keyword evidence="3" id="KW-0547">Nucleotide-binding</keyword>
<proteinExistence type="inferred from homology"/>
<evidence type="ECO:0008006" key="13">
    <source>
        <dbReference type="Google" id="ProtNLM"/>
    </source>
</evidence>
<feature type="region of interest" description="Disordered" evidence="8">
    <location>
        <begin position="487"/>
        <end position="525"/>
    </location>
</feature>
<evidence type="ECO:0000256" key="7">
    <source>
        <dbReference type="RuleBase" id="RU000405"/>
    </source>
</evidence>
<dbReference type="AlphaFoldDB" id="A0A7S1CHF6"/>
<dbReference type="Gene3D" id="3.30.70.1230">
    <property type="entry name" value="Nucleotide cyclase"/>
    <property type="match status" value="1"/>
</dbReference>
<dbReference type="PROSITE" id="PS51072">
    <property type="entry name" value="MHD"/>
    <property type="match status" value="1"/>
</dbReference>
<dbReference type="PANTHER" id="PTHR11920:SF335">
    <property type="entry name" value="GUANYLATE CYCLASE"/>
    <property type="match status" value="1"/>
</dbReference>
<dbReference type="Pfam" id="PF00211">
    <property type="entry name" value="Guanylate_cyc"/>
    <property type="match status" value="1"/>
</dbReference>
<keyword evidence="6 7" id="KW-0456">Lyase</keyword>
<dbReference type="GO" id="GO:0000166">
    <property type="term" value="F:nucleotide binding"/>
    <property type="evidence" value="ECO:0007669"/>
    <property type="project" value="UniProtKB-KW"/>
</dbReference>
<feature type="region of interest" description="Disordered" evidence="8">
    <location>
        <begin position="564"/>
        <end position="584"/>
    </location>
</feature>
<evidence type="ECO:0000256" key="8">
    <source>
        <dbReference type="SAM" id="MobiDB-lite"/>
    </source>
</evidence>
<evidence type="ECO:0000256" key="2">
    <source>
        <dbReference type="ARBA" id="ARBA00022692"/>
    </source>
</evidence>
<dbReference type="CDD" id="cd07302">
    <property type="entry name" value="CHD"/>
    <property type="match status" value="1"/>
</dbReference>
<comment type="similarity">
    <text evidence="7">Belongs to the adenylyl cyclase class-4/guanylyl cyclase family.</text>
</comment>
<dbReference type="EMBL" id="HBFS01016631">
    <property type="protein sequence ID" value="CAD8917929.1"/>
    <property type="molecule type" value="Transcribed_RNA"/>
</dbReference>
<feature type="domain" description="MHD" evidence="11">
    <location>
        <begin position="436"/>
        <end position="698"/>
    </location>
</feature>
<keyword evidence="2 9" id="KW-0812">Transmembrane</keyword>
<dbReference type="PANTHER" id="PTHR11920">
    <property type="entry name" value="GUANYLYL CYCLASE"/>
    <property type="match status" value="1"/>
</dbReference>
<dbReference type="PROSITE" id="PS50125">
    <property type="entry name" value="GUANYLATE_CYCLASE_2"/>
    <property type="match status" value="1"/>
</dbReference>
<dbReference type="Pfam" id="PF00928">
    <property type="entry name" value="Adap_comp_sub"/>
    <property type="match status" value="1"/>
</dbReference>
<dbReference type="InterPro" id="IPR001054">
    <property type="entry name" value="A/G_cyclase"/>
</dbReference>
<feature type="domain" description="Guanylate cyclase" evidence="10">
    <location>
        <begin position="289"/>
        <end position="423"/>
    </location>
</feature>
<evidence type="ECO:0000259" key="10">
    <source>
        <dbReference type="PROSITE" id="PS50125"/>
    </source>
</evidence>
<evidence type="ECO:0000256" key="9">
    <source>
        <dbReference type="SAM" id="Phobius"/>
    </source>
</evidence>
<evidence type="ECO:0000256" key="3">
    <source>
        <dbReference type="ARBA" id="ARBA00022741"/>
    </source>
</evidence>
<evidence type="ECO:0000256" key="4">
    <source>
        <dbReference type="ARBA" id="ARBA00022989"/>
    </source>
</evidence>
<evidence type="ECO:0000256" key="5">
    <source>
        <dbReference type="ARBA" id="ARBA00023136"/>
    </source>
</evidence>
<dbReference type="InterPro" id="IPR028565">
    <property type="entry name" value="MHD"/>
</dbReference>
<dbReference type="InterPro" id="IPR050401">
    <property type="entry name" value="Cyclic_nucleotide_synthase"/>
</dbReference>
<feature type="region of interest" description="Disordered" evidence="8">
    <location>
        <begin position="1"/>
        <end position="28"/>
    </location>
</feature>
<evidence type="ECO:0000259" key="11">
    <source>
        <dbReference type="PROSITE" id="PS51072"/>
    </source>
</evidence>
<keyword evidence="5 9" id="KW-0472">Membrane</keyword>
<protein>
    <recommendedName>
        <fullName evidence="13">Guanylate cyclase</fullName>
    </recommendedName>
</protein>
<dbReference type="GO" id="GO:0001653">
    <property type="term" value="F:peptide receptor activity"/>
    <property type="evidence" value="ECO:0007669"/>
    <property type="project" value="TreeGrafter"/>
</dbReference>
<evidence type="ECO:0000313" key="12">
    <source>
        <dbReference type="EMBL" id="CAD8917929.1"/>
    </source>
</evidence>
<feature type="transmembrane region" description="Helical" evidence="9">
    <location>
        <begin position="173"/>
        <end position="194"/>
    </location>
</feature>
<sequence length="699" mass="75633">MSSVVTPVSGAVGRDGSDSEAPQPEGDMLPNAYKRVVLKRGLLRFSMRGKPMPELEQAFQKDNALRYLRFVRTTSWAFLIANIIFVAYDIVRFNDKSDLLPFVLASRLGIIVPFTGLLVAQTYHSSYLTSPQRMAVPSFMVGAGIVVYSMLGQDPGYGTLAVLIVYMYSFTPINFFRASIVTLILIVAFGVALVELEAAGDLRLQGVSVFDLIGVLSLFWVAVGFIGHTLEYSLRRSFLDEQVLARQRDMLQKEERLVNNLLENMLPPSVSRELKRGRHLIADEYSVVTVLFCEIYHFADVTARIAPDTVVTILNTIYSAFDELIAKFDVYKVETVGEVYMVVGGCPEPSALHAVNAARMAKAMIDAMPGIRRRINEQVGNLGLELQIRVGLNSGPIVAGIVGIKNPRYKLFGDTVNTASRMESTCLPGRIQCSNTTEVHLRGRFELEARGGIKVKGKGVMETYFLGDELSEGADFGSAGLSVPTVSRSAADQGGMPRPRKSTAADRGDGEVTSPTAGGEGKRGGKQLWGAMQAAMAARTMFAPASMAQDELSRVFAMAASGQTTDGRYSAASPKRAAGGAGGGPEVNDVAVTLVFPRAVTNIDLHPSTGGLHYDPKTNTARWTIGRMPMEAPRLEGRLLLKPGAPPPEEELITRMSFRVSGTSVSGISVAKFTVSGVAYVPYKGVRTSVASGMWQVRS</sequence>
<evidence type="ECO:0000256" key="1">
    <source>
        <dbReference type="ARBA" id="ARBA00004370"/>
    </source>
</evidence>
<accession>A0A7S1CHF6</accession>
<organism evidence="12">
    <name type="scientific">Bicosoecida sp. CB-2014</name>
    <dbReference type="NCBI Taxonomy" id="1486930"/>
    <lineage>
        <taxon>Eukaryota</taxon>
        <taxon>Sar</taxon>
        <taxon>Stramenopiles</taxon>
        <taxon>Bigyra</taxon>
        <taxon>Opalozoa</taxon>
        <taxon>Bicosoecida</taxon>
    </lineage>
</organism>
<name>A0A7S1CHF6_9STRA</name>
<dbReference type="GO" id="GO:0005886">
    <property type="term" value="C:plasma membrane"/>
    <property type="evidence" value="ECO:0007669"/>
    <property type="project" value="TreeGrafter"/>
</dbReference>
<dbReference type="SUPFAM" id="SSF55073">
    <property type="entry name" value="Nucleotide cyclase"/>
    <property type="match status" value="1"/>
</dbReference>
<dbReference type="Gene3D" id="2.60.40.1170">
    <property type="entry name" value="Mu homology domain, subdomain B"/>
    <property type="match status" value="1"/>
</dbReference>
<dbReference type="GO" id="GO:0007168">
    <property type="term" value="P:receptor guanylyl cyclase signaling pathway"/>
    <property type="evidence" value="ECO:0007669"/>
    <property type="project" value="TreeGrafter"/>
</dbReference>
<reference evidence="12" key="1">
    <citation type="submission" date="2021-01" db="EMBL/GenBank/DDBJ databases">
        <authorList>
            <person name="Corre E."/>
            <person name="Pelletier E."/>
            <person name="Niang G."/>
            <person name="Scheremetjew M."/>
            <person name="Finn R."/>
            <person name="Kale V."/>
            <person name="Holt S."/>
            <person name="Cochrane G."/>
            <person name="Meng A."/>
            <person name="Brown T."/>
            <person name="Cohen L."/>
        </authorList>
    </citation>
    <scope>NUCLEOTIDE SEQUENCE</scope>
    <source>
        <strain evidence="12">Ms1</strain>
    </source>
</reference>
<dbReference type="PROSITE" id="PS00452">
    <property type="entry name" value="GUANYLATE_CYCLASE_1"/>
    <property type="match status" value="1"/>
</dbReference>
<evidence type="ECO:0000256" key="6">
    <source>
        <dbReference type="ARBA" id="ARBA00023239"/>
    </source>
</evidence>
<dbReference type="GO" id="GO:0004016">
    <property type="term" value="F:adenylate cyclase activity"/>
    <property type="evidence" value="ECO:0007669"/>
    <property type="project" value="TreeGrafter"/>
</dbReference>
<feature type="transmembrane region" description="Helical" evidence="9">
    <location>
        <begin position="100"/>
        <end position="123"/>
    </location>
</feature>
<dbReference type="SUPFAM" id="SSF49447">
    <property type="entry name" value="Second domain of Mu2 adaptin subunit (ap50) of ap2 adaptor"/>
    <property type="match status" value="1"/>
</dbReference>
<dbReference type="InterPro" id="IPR018297">
    <property type="entry name" value="A/G_cyclase_CS"/>
</dbReference>
<gene>
    <name evidence="12" type="ORF">BSP0115_LOCUS11190</name>
</gene>
<feature type="transmembrane region" description="Helical" evidence="9">
    <location>
        <begin position="135"/>
        <end position="153"/>
    </location>
</feature>
<dbReference type="InterPro" id="IPR029787">
    <property type="entry name" value="Nucleotide_cyclase"/>
</dbReference>
<dbReference type="GO" id="GO:0035556">
    <property type="term" value="P:intracellular signal transduction"/>
    <property type="evidence" value="ECO:0007669"/>
    <property type="project" value="InterPro"/>
</dbReference>
<dbReference type="GO" id="GO:0004383">
    <property type="term" value="F:guanylate cyclase activity"/>
    <property type="evidence" value="ECO:0007669"/>
    <property type="project" value="TreeGrafter"/>
</dbReference>